<evidence type="ECO:0000256" key="2">
    <source>
        <dbReference type="ARBA" id="ARBA00022737"/>
    </source>
</evidence>
<reference evidence="3 4" key="1">
    <citation type="journal article" date="2025" name="Int. J. Syst. Evol. Microbiol.">
        <title>Desulfovibrio falkowii sp. nov., Porphyromonas miyakawae sp. nov., Mediterraneibacter flintii sp. nov. and Owariibacterium komagatae gen. nov., sp. nov., isolated from human faeces.</title>
        <authorList>
            <person name="Hamaguchi T."/>
            <person name="Ohara M."/>
            <person name="Hisatomi A."/>
            <person name="Sekiguchi K."/>
            <person name="Takeda J.I."/>
            <person name="Ueyama J."/>
            <person name="Ito M."/>
            <person name="Nishiwaki H."/>
            <person name="Ogi T."/>
            <person name="Hirayama M."/>
            <person name="Ohkuma M."/>
            <person name="Sakamoto M."/>
            <person name="Ohno K."/>
        </authorList>
    </citation>
    <scope>NUCLEOTIDE SEQUENCE [LARGE SCALE GENOMIC DNA]</scope>
    <source>
        <strain evidence="3 4">13CB11C</strain>
    </source>
</reference>
<dbReference type="EMBL" id="BAAFSF010000001">
    <property type="protein sequence ID" value="GAB1251283.1"/>
    <property type="molecule type" value="Genomic_DNA"/>
</dbReference>
<keyword evidence="2" id="KW-0677">Repeat</keyword>
<dbReference type="InterPro" id="IPR026444">
    <property type="entry name" value="Secre_tail"/>
</dbReference>
<dbReference type="InterPro" id="IPR052574">
    <property type="entry name" value="CDIRP"/>
</dbReference>
<name>A0ABQ0E0Q6_9PORP</name>
<dbReference type="Proteomes" id="UP001628220">
    <property type="component" value="Unassembled WGS sequence"/>
</dbReference>
<keyword evidence="4" id="KW-1185">Reference proteome</keyword>
<gene>
    <name evidence="3" type="ORF">Tsumi_03870</name>
</gene>
<evidence type="ECO:0000313" key="4">
    <source>
        <dbReference type="Proteomes" id="UP001628220"/>
    </source>
</evidence>
<accession>A0ABQ0E0Q6</accession>
<dbReference type="Gene3D" id="3.80.10.10">
    <property type="entry name" value="Ribonuclease Inhibitor"/>
    <property type="match status" value="1"/>
</dbReference>
<organism evidence="3 4">
    <name type="scientific">Porphyromonas miyakawae</name>
    <dbReference type="NCBI Taxonomy" id="3137470"/>
    <lineage>
        <taxon>Bacteria</taxon>
        <taxon>Pseudomonadati</taxon>
        <taxon>Bacteroidota</taxon>
        <taxon>Bacteroidia</taxon>
        <taxon>Bacteroidales</taxon>
        <taxon>Porphyromonadaceae</taxon>
        <taxon>Porphyromonas</taxon>
    </lineage>
</organism>
<protein>
    <recommendedName>
        <fullName evidence="5">Por secretion system C-terminal sorting domain-containing protein</fullName>
    </recommendedName>
</protein>
<dbReference type="PANTHER" id="PTHR47566">
    <property type="match status" value="1"/>
</dbReference>
<sequence length="583" mass="64363">MMIMDKIFQEQSIYNPNIKSKMKKTITLLTLFLLVAFALPAQKGQIFQTGSEGPVFSYDVVAGEPRPYYDSGGPDKNMRDNLNLTIIQLKPVNADSHITIVFEEMEIGDNDHMRFYAGAIELWNGPDEDGVYYYDWPKGVTPILALKGSPANPKFSVVSNSPDGCMSVAFQHNSTAKGWKGMIYCVKNGDPEPSVGGEQEISFTTNKEVGSKITLSVSANGEVSASGLKLPDGQSNLTKDKEVSYEITSQDIRLTGDITKLEVHNNGLQTLNLDKAKNLTSLECSYNQIQALDFSHNAQIKRIKCENNQLATLTLTGCSNLDYLDCTGNKLNALDLSTNTSMWSLWCESNQFTSLDVSMCKGLMYFACSGNQLTELNLSKNAELAHIFCSENKISSLDLSTCGKLNTVAVYDNPLESLKLPTATSLEFISIYRTKLSHESLRTIIEGLPSRFDTNNTPLDPAGSLTVQVKGEKSPMKVFDKDIKDAEAKNWKLLQYDEDTDEVTNPTYKEEIASNKAWQIVVLKDVLTIKNAPLGKEVTLHGIDGTLYLRNTLTTETTTLDISKIPSGVYVVTIENVSSTIIK</sequence>
<dbReference type="PANTHER" id="PTHR47566:SF1">
    <property type="entry name" value="PROTEIN NUD1"/>
    <property type="match status" value="1"/>
</dbReference>
<dbReference type="SUPFAM" id="SSF52058">
    <property type="entry name" value="L domain-like"/>
    <property type="match status" value="1"/>
</dbReference>
<comment type="caution">
    <text evidence="3">The sequence shown here is derived from an EMBL/GenBank/DDBJ whole genome shotgun (WGS) entry which is preliminary data.</text>
</comment>
<dbReference type="NCBIfam" id="TIGR04183">
    <property type="entry name" value="Por_Secre_tail"/>
    <property type="match status" value="1"/>
</dbReference>
<keyword evidence="1" id="KW-0433">Leucine-rich repeat</keyword>
<evidence type="ECO:0000256" key="1">
    <source>
        <dbReference type="ARBA" id="ARBA00022614"/>
    </source>
</evidence>
<proteinExistence type="predicted"/>
<evidence type="ECO:0008006" key="5">
    <source>
        <dbReference type="Google" id="ProtNLM"/>
    </source>
</evidence>
<dbReference type="InterPro" id="IPR032675">
    <property type="entry name" value="LRR_dom_sf"/>
</dbReference>
<evidence type="ECO:0000313" key="3">
    <source>
        <dbReference type="EMBL" id="GAB1251283.1"/>
    </source>
</evidence>